<evidence type="ECO:0008006" key="3">
    <source>
        <dbReference type="Google" id="ProtNLM"/>
    </source>
</evidence>
<dbReference type="InterPro" id="IPR015068">
    <property type="entry name" value="DUF1877"/>
</dbReference>
<dbReference type="Gene3D" id="3.40.1760.10">
    <property type="entry name" value="YfbM-like super family"/>
    <property type="match status" value="1"/>
</dbReference>
<dbReference type="Proteomes" id="UP000646749">
    <property type="component" value="Unassembled WGS sequence"/>
</dbReference>
<organism evidence="1 2">
    <name type="scientific">Plantactinospora endophytica</name>
    <dbReference type="NCBI Taxonomy" id="673535"/>
    <lineage>
        <taxon>Bacteria</taxon>
        <taxon>Bacillati</taxon>
        <taxon>Actinomycetota</taxon>
        <taxon>Actinomycetes</taxon>
        <taxon>Micromonosporales</taxon>
        <taxon>Micromonosporaceae</taxon>
        <taxon>Plantactinospora</taxon>
    </lineage>
</organism>
<reference evidence="1 2" key="1">
    <citation type="submission" date="2021-01" db="EMBL/GenBank/DDBJ databases">
        <title>Whole genome shotgun sequence of Plantactinospora endophytica NBRC 110450.</title>
        <authorList>
            <person name="Komaki H."/>
            <person name="Tamura T."/>
        </authorList>
    </citation>
    <scope>NUCLEOTIDE SEQUENCE [LARGE SCALE GENOMIC DNA]</scope>
    <source>
        <strain evidence="1 2">NBRC 110450</strain>
    </source>
</reference>
<dbReference type="Pfam" id="PF08974">
    <property type="entry name" value="DUF1877"/>
    <property type="match status" value="1"/>
</dbReference>
<accession>A0ABQ4EGN2</accession>
<dbReference type="SUPFAM" id="SSF111069">
    <property type="entry name" value="Hypothetical protein yfbM"/>
    <property type="match status" value="1"/>
</dbReference>
<evidence type="ECO:0000313" key="1">
    <source>
        <dbReference type="EMBL" id="GIG93406.1"/>
    </source>
</evidence>
<dbReference type="EMBL" id="BONW01000070">
    <property type="protein sequence ID" value="GIG93406.1"/>
    <property type="molecule type" value="Genomic_DNA"/>
</dbReference>
<keyword evidence="2" id="KW-1185">Reference proteome</keyword>
<sequence length="167" mass="17886">MGMELIGRRLSSDEWRAVLNDPEAVGALLYGDLDDDDAEMPDPELDLGKSWHALHYLLTGSAWGFGDGVVGAVILGGVEIGEDGGYGPARLFGPEAVRAVATELDALDVESLRTRYDADAMANAEIYPGGCTNDGAEFDDLVVHLVELRQFYRTAADNDQAVLLAVT</sequence>
<dbReference type="InterPro" id="IPR035944">
    <property type="entry name" value="YfbM-like_sf"/>
</dbReference>
<gene>
    <name evidence="1" type="ORF">Pen02_83420</name>
</gene>
<evidence type="ECO:0000313" key="2">
    <source>
        <dbReference type="Proteomes" id="UP000646749"/>
    </source>
</evidence>
<protein>
    <recommendedName>
        <fullName evidence="3">DUF1877 domain-containing protein</fullName>
    </recommendedName>
</protein>
<proteinExistence type="predicted"/>
<comment type="caution">
    <text evidence="1">The sequence shown here is derived from an EMBL/GenBank/DDBJ whole genome shotgun (WGS) entry which is preliminary data.</text>
</comment>
<name>A0ABQ4EGN2_9ACTN</name>